<dbReference type="PANTHER" id="PTHR43311">
    <property type="entry name" value="GLUTAMATE--TRNA LIGASE"/>
    <property type="match status" value="1"/>
</dbReference>
<keyword evidence="4 7" id="KW-0862">Zinc</keyword>
<feature type="binding site" evidence="7">
    <location>
        <position position="185"/>
    </location>
    <ligand>
        <name>L-glutamate</name>
        <dbReference type="ChEBI" id="CHEBI:29985"/>
    </ligand>
</feature>
<organism evidence="10">
    <name type="scientific">Mycolicibacterium gilvum (strain PYR-GCK)</name>
    <name type="common">Mycobacterium gilvum (strain PYR-GCK)</name>
    <dbReference type="NCBI Taxonomy" id="350054"/>
    <lineage>
        <taxon>Bacteria</taxon>
        <taxon>Bacillati</taxon>
        <taxon>Actinomycetota</taxon>
        <taxon>Actinomycetes</taxon>
        <taxon>Mycobacteriales</taxon>
        <taxon>Mycobacteriaceae</taxon>
        <taxon>Mycolicibacterium</taxon>
    </lineage>
</organism>
<accession>A4T677</accession>
<evidence type="ECO:0000313" key="10">
    <source>
        <dbReference type="EMBL" id="ABP43715.1"/>
    </source>
</evidence>
<keyword evidence="8" id="KW-0648">Protein biosynthesis</keyword>
<dbReference type="InterPro" id="IPR001412">
    <property type="entry name" value="aa-tRNA-synth_I_CS"/>
</dbReference>
<feature type="short sequence motif" description="'KMSKS' region" evidence="7">
    <location>
        <begin position="241"/>
        <end position="245"/>
    </location>
</feature>
<reference evidence="10" key="1">
    <citation type="submission" date="2007-04" db="EMBL/GenBank/DDBJ databases">
        <authorList>
            <consortium name="US DOE Joint Genome Institute"/>
            <person name="Copeland A."/>
            <person name="Lucas S."/>
            <person name="Lapidus A."/>
            <person name="Barry K."/>
            <person name="Detter J.C."/>
            <person name="Glavina del Rio T."/>
            <person name="Hammon N."/>
            <person name="Israni S."/>
            <person name="Dalin E."/>
            <person name="Tice H."/>
            <person name="Pitluck S."/>
            <person name="Chain P."/>
            <person name="Malfatti S."/>
            <person name="Shin M."/>
            <person name="Vergez L."/>
            <person name="Schmutz J."/>
            <person name="Larimer F."/>
            <person name="Land M."/>
            <person name="Hauser L."/>
            <person name="Kyrpides N."/>
            <person name="Mikhailova N."/>
            <person name="Miller C."/>
            <person name="Richardson P."/>
        </authorList>
    </citation>
    <scope>NUCLEOTIDE SEQUENCE</scope>
    <source>
        <strain evidence="10">PYR-GCK</strain>
    </source>
</reference>
<dbReference type="InterPro" id="IPR014729">
    <property type="entry name" value="Rossmann-like_a/b/a_fold"/>
</dbReference>
<dbReference type="eggNOG" id="COG0008">
    <property type="taxonomic scope" value="Bacteria"/>
</dbReference>
<dbReference type="GO" id="GO:0005829">
    <property type="term" value="C:cytosol"/>
    <property type="evidence" value="ECO:0007669"/>
    <property type="project" value="TreeGrafter"/>
</dbReference>
<comment type="cofactor">
    <cofactor evidence="7">
        <name>Zn(2+)</name>
        <dbReference type="ChEBI" id="CHEBI:29105"/>
    </cofactor>
    <text evidence="7">Binds 1 zinc ion per subunit.</text>
</comment>
<dbReference type="Pfam" id="PF00749">
    <property type="entry name" value="tRNA-synt_1c"/>
    <property type="match status" value="1"/>
</dbReference>
<keyword evidence="6 7" id="KW-0030">Aminoacyl-tRNA synthetase</keyword>
<dbReference type="HOGENOM" id="CLU_015768_0_0_11"/>
<reference evidence="10" key="2">
    <citation type="journal article" date="2013" name="PLoS ONE">
        <title>A Gene Expression Study of the Activities of Aromatic Ring-Cleavage Dioxygenases in Mycobacterium gilvum PYR-GCK to Changes in Salinity and pH during Pyrene Degradation.</title>
        <authorList>
            <person name="Badejo A.C."/>
            <person name="Badejo A.O."/>
            <person name="Shin K.H."/>
            <person name="Chai Y.G."/>
        </authorList>
    </citation>
    <scope>NUCLEOTIDE SEQUENCE [LARGE SCALE GENOMIC DNA]</scope>
    <source>
        <strain evidence="10">PYR-GCK</strain>
    </source>
</reference>
<comment type="function">
    <text evidence="7">Catalyzes the tRNA-independent activation of glutamate in presence of ATP and the subsequent transfer of glutamate onto a tRNA(Asp). Glutamate is transferred on the 2-amino-5-(4,5-dihydroxy-2-cyclopenten-1-yl) moiety of the queuosine in the wobble position of the QUC anticodon.</text>
</comment>
<dbReference type="KEGG" id="mgi:Mflv_1233"/>
<dbReference type="GO" id="GO:0006400">
    <property type="term" value="P:tRNA modification"/>
    <property type="evidence" value="ECO:0007669"/>
    <property type="project" value="InterPro"/>
</dbReference>
<feature type="binding site" evidence="7">
    <location>
        <begin position="11"/>
        <end position="15"/>
    </location>
    <ligand>
        <name>L-glutamate</name>
        <dbReference type="ChEBI" id="CHEBI:29985"/>
    </ligand>
</feature>
<evidence type="ECO:0000256" key="3">
    <source>
        <dbReference type="ARBA" id="ARBA00022741"/>
    </source>
</evidence>
<feature type="binding site" evidence="7">
    <location>
        <position position="123"/>
    </location>
    <ligand>
        <name>Zn(2+)</name>
        <dbReference type="ChEBI" id="CHEBI:29105"/>
    </ligand>
</feature>
<feature type="binding site" evidence="7">
    <location>
        <position position="203"/>
    </location>
    <ligand>
        <name>L-glutamate</name>
        <dbReference type="ChEBI" id="CHEBI:29985"/>
    </ligand>
</feature>
<name>A4T677_MYCGI</name>
<keyword evidence="2 7" id="KW-0479">Metal-binding</keyword>
<protein>
    <recommendedName>
        <fullName evidence="7">Glutamyl-Q tRNA(Asp) synthetase</fullName>
        <shortName evidence="7">Glu-Q-RSs</shortName>
        <ecNumber evidence="7">6.1.1.-</ecNumber>
    </recommendedName>
</protein>
<feature type="binding site" evidence="7">
    <location>
        <position position="244"/>
    </location>
    <ligand>
        <name>ATP</name>
        <dbReference type="ChEBI" id="CHEBI:30616"/>
    </ligand>
</feature>
<dbReference type="GO" id="GO:0004818">
    <property type="term" value="F:glutamate-tRNA ligase activity"/>
    <property type="evidence" value="ECO:0007669"/>
    <property type="project" value="TreeGrafter"/>
</dbReference>
<evidence type="ECO:0000256" key="6">
    <source>
        <dbReference type="ARBA" id="ARBA00023146"/>
    </source>
</evidence>
<dbReference type="EMBL" id="CP000656">
    <property type="protein sequence ID" value="ABP43715.1"/>
    <property type="molecule type" value="Genomic_DNA"/>
</dbReference>
<keyword evidence="3 7" id="KW-0547">Nucleotide-binding</keyword>
<evidence type="ECO:0000256" key="5">
    <source>
        <dbReference type="ARBA" id="ARBA00022840"/>
    </source>
</evidence>
<feature type="binding site" evidence="7">
    <location>
        <position position="104"/>
    </location>
    <ligand>
        <name>Zn(2+)</name>
        <dbReference type="ChEBI" id="CHEBI:29105"/>
    </ligand>
</feature>
<feature type="binding site" evidence="7">
    <location>
        <position position="47"/>
    </location>
    <ligand>
        <name>L-glutamate</name>
        <dbReference type="ChEBI" id="CHEBI:29985"/>
    </ligand>
</feature>
<dbReference type="PANTHER" id="PTHR43311:SF1">
    <property type="entry name" value="GLUTAMYL-Q TRNA(ASP) SYNTHETASE"/>
    <property type="match status" value="1"/>
</dbReference>
<evidence type="ECO:0000256" key="4">
    <source>
        <dbReference type="ARBA" id="ARBA00022833"/>
    </source>
</evidence>
<dbReference type="PROSITE" id="PS00178">
    <property type="entry name" value="AA_TRNA_LIGASE_I"/>
    <property type="match status" value="1"/>
</dbReference>
<dbReference type="InterPro" id="IPR022380">
    <property type="entry name" value="Glu-Q_tRNA(Asp)_Synthase"/>
</dbReference>
<dbReference type="InterPro" id="IPR049940">
    <property type="entry name" value="GluQ/Sye"/>
</dbReference>
<dbReference type="Gene3D" id="3.40.50.620">
    <property type="entry name" value="HUPs"/>
    <property type="match status" value="1"/>
</dbReference>
<evidence type="ECO:0000259" key="9">
    <source>
        <dbReference type="Pfam" id="PF00749"/>
    </source>
</evidence>
<feature type="domain" description="Glutamyl/glutaminyl-tRNA synthetase class Ib catalytic" evidence="9">
    <location>
        <begin position="11"/>
        <end position="250"/>
    </location>
</feature>
<dbReference type="OrthoDB" id="9807503at2"/>
<evidence type="ECO:0000256" key="7">
    <source>
        <dbReference type="HAMAP-Rule" id="MF_01428"/>
    </source>
</evidence>
<dbReference type="GO" id="GO:0008270">
    <property type="term" value="F:zinc ion binding"/>
    <property type="evidence" value="ECO:0007669"/>
    <property type="project" value="UniProtKB-UniRule"/>
</dbReference>
<proteinExistence type="inferred from homology"/>
<dbReference type="NCBIfam" id="NF004315">
    <property type="entry name" value="PRK05710.1-4"/>
    <property type="match status" value="1"/>
</dbReference>
<comment type="similarity">
    <text evidence="7">Belongs to the class-I aminoacyl-tRNA synthetase family. GluQ subfamily.</text>
</comment>
<keyword evidence="5 7" id="KW-0067">ATP-binding</keyword>
<dbReference type="GO" id="GO:0006424">
    <property type="term" value="P:glutamyl-tRNA aminoacylation"/>
    <property type="evidence" value="ECO:0007669"/>
    <property type="project" value="InterPro"/>
</dbReference>
<dbReference type="AlphaFoldDB" id="A4T677"/>
<feature type="binding site" evidence="7">
    <location>
        <position position="102"/>
    </location>
    <ligand>
        <name>Zn(2+)</name>
        <dbReference type="ChEBI" id="CHEBI:29105"/>
    </ligand>
</feature>
<sequence length="296" mass="32244">MRSTRTAGAGRFAPSPSADLHIGNLRTAVLAWLFARSTGRRFLMRVEDLDDRTHTDIADRQLADLAALGITWDGDATRQTDHPERYDAVVDGLAGSGLLFECYCTRRDIAQAPRAPHAPEGAYPGTCRDLTDAERDQRRDETGRPPALRLRTDTTSHTVHDVLHGDYTGLVDDFVVRRGDGVPAYNLAVVVDDAASGIDQVVRGDDLLSSSPRQAYLARLLGHPEPVYAHVPLVLNADGARLAKRDGAVTLAEIGLSKALAQIADSLGYAARSVEAMLDEFDPQRLPRQAWVYQPG</sequence>
<dbReference type="GO" id="GO:0005524">
    <property type="term" value="F:ATP binding"/>
    <property type="evidence" value="ECO:0007669"/>
    <property type="project" value="UniProtKB-KW"/>
</dbReference>
<dbReference type="EC" id="6.1.1.-" evidence="7"/>
<dbReference type="SUPFAM" id="SSF52374">
    <property type="entry name" value="Nucleotidylyl transferase"/>
    <property type="match status" value="1"/>
</dbReference>
<dbReference type="InterPro" id="IPR000924">
    <property type="entry name" value="Glu/Gln-tRNA-synth"/>
</dbReference>
<evidence type="ECO:0000256" key="8">
    <source>
        <dbReference type="RuleBase" id="RU363037"/>
    </source>
</evidence>
<evidence type="ECO:0000256" key="1">
    <source>
        <dbReference type="ARBA" id="ARBA00022598"/>
    </source>
</evidence>
<evidence type="ECO:0000256" key="2">
    <source>
        <dbReference type="ARBA" id="ARBA00022723"/>
    </source>
</evidence>
<dbReference type="STRING" id="350054.Mflv_1233"/>
<dbReference type="NCBIfam" id="TIGR03838">
    <property type="entry name" value="queuosine_YadB"/>
    <property type="match status" value="1"/>
</dbReference>
<dbReference type="HAMAP" id="MF_01428">
    <property type="entry name" value="Glu_Q_tRNA_synth"/>
    <property type="match status" value="1"/>
</dbReference>
<feature type="short sequence motif" description="'HIGH' region" evidence="7">
    <location>
        <begin position="14"/>
        <end position="24"/>
    </location>
</feature>
<dbReference type="InterPro" id="IPR020058">
    <property type="entry name" value="Glu/Gln-tRNA-synth_Ib_cat-dom"/>
</dbReference>
<keyword evidence="1 7" id="KW-0436">Ligase</keyword>
<dbReference type="PRINTS" id="PR00987">
    <property type="entry name" value="TRNASYNTHGLU"/>
</dbReference>
<gene>
    <name evidence="7" type="primary">gluQ</name>
    <name evidence="10" type="ordered locus">Mflv_1233</name>
</gene>
<feature type="binding site" evidence="7">
    <location>
        <position position="127"/>
    </location>
    <ligand>
        <name>Zn(2+)</name>
        <dbReference type="ChEBI" id="CHEBI:29105"/>
    </ligand>
</feature>